<gene>
    <name evidence="2" type="ORF">PsYK624_084140</name>
</gene>
<name>A0A9P3LEH6_9APHY</name>
<protein>
    <submittedName>
        <fullName evidence="2">Uncharacterized protein</fullName>
    </submittedName>
</protein>
<dbReference type="Proteomes" id="UP000703269">
    <property type="component" value="Unassembled WGS sequence"/>
</dbReference>
<evidence type="ECO:0000313" key="2">
    <source>
        <dbReference type="EMBL" id="GJE92260.1"/>
    </source>
</evidence>
<sequence length="292" mass="32283">MVDVMMSPAVGLSKDDLKPCFLMLASCNTDLSREARKSGPEGAEAAREHMDQAKKYFQLVYGTHYPQEGSPRSGPSASPQRLSLLQRVDRRPQVGPPADEPSRMHTLERELQSLRAKHTNQVGQLADAHTARRKAEEELDVERTLRRTAGREADAELQSAQRSARFALDQCRREVEGRRRAEGRAVELHDELAAVQDRLCAQLREAQDKDRKARECFARLGTLFTKAAQGELDDPTAPMFAGPSRSARGTPMPPMPPVPPAARSSSRSTRATPPPPPLPMGPPAKRRRTESA</sequence>
<keyword evidence="3" id="KW-1185">Reference proteome</keyword>
<evidence type="ECO:0000256" key="1">
    <source>
        <dbReference type="SAM" id="MobiDB-lite"/>
    </source>
</evidence>
<accession>A0A9P3LEH6</accession>
<evidence type="ECO:0000313" key="3">
    <source>
        <dbReference type="Proteomes" id="UP000703269"/>
    </source>
</evidence>
<feature type="compositionally biased region" description="Pro residues" evidence="1">
    <location>
        <begin position="272"/>
        <end position="282"/>
    </location>
</feature>
<comment type="caution">
    <text evidence="2">The sequence shown here is derived from an EMBL/GenBank/DDBJ whole genome shotgun (WGS) entry which is preliminary data.</text>
</comment>
<reference evidence="2 3" key="1">
    <citation type="submission" date="2021-08" db="EMBL/GenBank/DDBJ databases">
        <title>Draft Genome Sequence of Phanerochaete sordida strain YK-624.</title>
        <authorList>
            <person name="Mori T."/>
            <person name="Dohra H."/>
            <person name="Suzuki T."/>
            <person name="Kawagishi H."/>
            <person name="Hirai H."/>
        </authorList>
    </citation>
    <scope>NUCLEOTIDE SEQUENCE [LARGE SCALE GENOMIC DNA]</scope>
    <source>
        <strain evidence="2 3">YK-624</strain>
    </source>
</reference>
<organism evidence="2 3">
    <name type="scientific">Phanerochaete sordida</name>
    <dbReference type="NCBI Taxonomy" id="48140"/>
    <lineage>
        <taxon>Eukaryota</taxon>
        <taxon>Fungi</taxon>
        <taxon>Dikarya</taxon>
        <taxon>Basidiomycota</taxon>
        <taxon>Agaricomycotina</taxon>
        <taxon>Agaricomycetes</taxon>
        <taxon>Polyporales</taxon>
        <taxon>Phanerochaetaceae</taxon>
        <taxon>Phanerochaete</taxon>
    </lineage>
</organism>
<feature type="compositionally biased region" description="Pro residues" evidence="1">
    <location>
        <begin position="251"/>
        <end position="260"/>
    </location>
</feature>
<proteinExistence type="predicted"/>
<feature type="compositionally biased region" description="Low complexity" evidence="1">
    <location>
        <begin position="261"/>
        <end position="271"/>
    </location>
</feature>
<dbReference type="OrthoDB" id="2670565at2759"/>
<dbReference type="AlphaFoldDB" id="A0A9P3LEH6"/>
<dbReference type="EMBL" id="BPQB01000025">
    <property type="protein sequence ID" value="GJE92260.1"/>
    <property type="molecule type" value="Genomic_DNA"/>
</dbReference>
<feature type="region of interest" description="Disordered" evidence="1">
    <location>
        <begin position="229"/>
        <end position="292"/>
    </location>
</feature>